<feature type="transmembrane region" description="Helical" evidence="4">
    <location>
        <begin position="188"/>
        <end position="209"/>
    </location>
</feature>
<organism evidence="7 8">
    <name type="scientific">Cottoperca gobio</name>
    <name type="common">Frogmouth</name>
    <name type="synonym">Aphritis gobio</name>
    <dbReference type="NCBI Taxonomy" id="56716"/>
    <lineage>
        <taxon>Eukaryota</taxon>
        <taxon>Metazoa</taxon>
        <taxon>Chordata</taxon>
        <taxon>Craniata</taxon>
        <taxon>Vertebrata</taxon>
        <taxon>Euteleostomi</taxon>
        <taxon>Actinopterygii</taxon>
        <taxon>Neopterygii</taxon>
        <taxon>Teleostei</taxon>
        <taxon>Neoteleostei</taxon>
        <taxon>Acanthomorphata</taxon>
        <taxon>Eupercaria</taxon>
        <taxon>Perciformes</taxon>
        <taxon>Notothenioidei</taxon>
        <taxon>Bovichtidae</taxon>
        <taxon>Cottoperca</taxon>
    </lineage>
</organism>
<dbReference type="InterPro" id="IPR042372">
    <property type="entry name" value="IL15RA"/>
</dbReference>
<dbReference type="KEGG" id="cgob:115028379"/>
<dbReference type="Gene3D" id="2.20.28.230">
    <property type="match status" value="1"/>
</dbReference>
<evidence type="ECO:0000256" key="1">
    <source>
        <dbReference type="ARBA" id="ARBA00023157"/>
    </source>
</evidence>
<dbReference type="InParanoid" id="A0A6J2S421"/>
<evidence type="ECO:0000256" key="2">
    <source>
        <dbReference type="PROSITE-ProRule" id="PRU00302"/>
    </source>
</evidence>
<keyword evidence="2" id="KW-0768">Sushi</keyword>
<evidence type="ECO:0000313" key="7">
    <source>
        <dbReference type="Proteomes" id="UP000504630"/>
    </source>
</evidence>
<dbReference type="InterPro" id="IPR035976">
    <property type="entry name" value="Sushi/SCR/CCP_sf"/>
</dbReference>
<dbReference type="GO" id="GO:0042010">
    <property type="term" value="F:interleukin-15 receptor activity"/>
    <property type="evidence" value="ECO:0007669"/>
    <property type="project" value="InterPro"/>
</dbReference>
<feature type="compositionally biased region" description="Low complexity" evidence="3">
    <location>
        <begin position="119"/>
        <end position="130"/>
    </location>
</feature>
<dbReference type="PANTHER" id="PTHR15060:SF0">
    <property type="entry name" value="INTERLEUKIN-15 RECEPTOR SUBUNIT ALPHA"/>
    <property type="match status" value="1"/>
</dbReference>
<accession>A0A6J2S421</accession>
<comment type="caution">
    <text evidence="2">Lacks conserved residue(s) required for the propagation of feature annotation.</text>
</comment>
<evidence type="ECO:0000256" key="3">
    <source>
        <dbReference type="SAM" id="MobiDB-lite"/>
    </source>
</evidence>
<feature type="signal peptide" evidence="5">
    <location>
        <begin position="1"/>
        <end position="24"/>
    </location>
</feature>
<name>A0A6J2S421_COTGO</name>
<dbReference type="Proteomes" id="UP000504630">
    <property type="component" value="Chromosome 23"/>
</dbReference>
<dbReference type="CTD" id="3601"/>
<dbReference type="PANTHER" id="PTHR15060">
    <property type="entry name" value="INTERLEUKIN-15 RECEPTOR SUBUNIT ALPHA"/>
    <property type="match status" value="1"/>
</dbReference>
<evidence type="ECO:0000256" key="5">
    <source>
        <dbReference type="SAM" id="SignalP"/>
    </source>
</evidence>
<evidence type="ECO:0000313" key="8">
    <source>
        <dbReference type="RefSeq" id="XP_029318003.1"/>
    </source>
</evidence>
<dbReference type="FunCoup" id="A0A6J2S421">
    <property type="interactions" value="7"/>
</dbReference>
<dbReference type="PROSITE" id="PS50923">
    <property type="entry name" value="SUSHI"/>
    <property type="match status" value="1"/>
</dbReference>
<dbReference type="SUPFAM" id="SSF57535">
    <property type="entry name" value="Complement control module/SCR domain"/>
    <property type="match status" value="1"/>
</dbReference>
<feature type="region of interest" description="Disordered" evidence="3">
    <location>
        <begin position="95"/>
        <end position="148"/>
    </location>
</feature>
<feature type="region of interest" description="Disordered" evidence="3">
    <location>
        <begin position="215"/>
        <end position="236"/>
    </location>
</feature>
<keyword evidence="1" id="KW-1015">Disulfide bond</keyword>
<keyword evidence="4" id="KW-1133">Transmembrane helix</keyword>
<dbReference type="InterPro" id="IPR000436">
    <property type="entry name" value="Sushi_SCR_CCP_dom"/>
</dbReference>
<dbReference type="OrthoDB" id="9944172at2759"/>
<feature type="domain" description="Sushi" evidence="6">
    <location>
        <begin position="28"/>
        <end position="95"/>
    </location>
</feature>
<reference evidence="8" key="1">
    <citation type="submission" date="2025-08" db="UniProtKB">
        <authorList>
            <consortium name="RefSeq"/>
        </authorList>
    </citation>
    <scope>IDENTIFICATION</scope>
</reference>
<proteinExistence type="predicted"/>
<protein>
    <submittedName>
        <fullName evidence="8">Interleukin-15 receptor subunit alpha isoform X1</fullName>
    </submittedName>
</protein>
<feature type="chain" id="PRO_5027050398" evidence="5">
    <location>
        <begin position="25"/>
        <end position="236"/>
    </location>
</feature>
<keyword evidence="4" id="KW-0812">Transmembrane</keyword>
<feature type="compositionally biased region" description="Polar residues" evidence="3">
    <location>
        <begin position="131"/>
        <end position="147"/>
    </location>
</feature>
<keyword evidence="8" id="KW-0675">Receptor</keyword>
<evidence type="ECO:0000259" key="6">
    <source>
        <dbReference type="PROSITE" id="PS50923"/>
    </source>
</evidence>
<dbReference type="AlphaFoldDB" id="A0A6J2S421"/>
<gene>
    <name evidence="8" type="primary">il15ra</name>
</gene>
<dbReference type="GeneID" id="115028379"/>
<keyword evidence="4" id="KW-0472">Membrane</keyword>
<sequence length="236" mass="25815">MDPRASSGFCFMMVCLLWTARASSHEKRSCPCPGIPQMPETEPPPENCFKINMTFRYKCTDGYVRKVGTSNLIRCKPDNGYAHWVPNPPTLKCISDPSRPTAAPPLSSETKGHTYLPQDSTISTTDTSSSLQMTRTSSPSASETAEPTLTDYIRAGNVDALTQWTTTSTTEPPNNVHPLVLQSTTSRLVIGCASLVIVCALMGISFFCYRRRSNETPPQAADEQIPMNPAACEELS</sequence>
<dbReference type="RefSeq" id="XP_029318003.1">
    <property type="nucleotide sequence ID" value="XM_029462143.1"/>
</dbReference>
<evidence type="ECO:0000256" key="4">
    <source>
        <dbReference type="SAM" id="Phobius"/>
    </source>
</evidence>
<keyword evidence="7" id="KW-1185">Reference proteome</keyword>
<keyword evidence="5" id="KW-0732">Signal</keyword>